<dbReference type="AlphaFoldDB" id="A0A0W8G1C4"/>
<gene>
    <name evidence="2" type="ORF">ASZ90_003219</name>
</gene>
<comment type="caution">
    <text evidence="2">The sequence shown here is derived from an EMBL/GenBank/DDBJ whole genome shotgun (WGS) entry which is preliminary data.</text>
</comment>
<sequence length="85" mass="10161">MKEDYKIEIKKSAAKEIKSLPDKYLRKVLNKISYLSKTPRPKNCKKLTGKNEYRVRVSVYRIIYTVEDEKLIIIVIKVIQRKNVY</sequence>
<dbReference type="SUPFAM" id="SSF143011">
    <property type="entry name" value="RelE-like"/>
    <property type="match status" value="1"/>
</dbReference>
<evidence type="ECO:0000313" key="2">
    <source>
        <dbReference type="EMBL" id="KUG26938.1"/>
    </source>
</evidence>
<accession>A0A0W8G1C4</accession>
<organism evidence="2">
    <name type="scientific">hydrocarbon metagenome</name>
    <dbReference type="NCBI Taxonomy" id="938273"/>
    <lineage>
        <taxon>unclassified sequences</taxon>
        <taxon>metagenomes</taxon>
        <taxon>ecological metagenomes</taxon>
    </lineage>
</organism>
<dbReference type="PANTHER" id="PTHR38813">
    <property type="match status" value="1"/>
</dbReference>
<dbReference type="EMBL" id="LNQE01000385">
    <property type="protein sequence ID" value="KUG26938.1"/>
    <property type="molecule type" value="Genomic_DNA"/>
</dbReference>
<name>A0A0W8G1C4_9ZZZZ</name>
<proteinExistence type="predicted"/>
<reference evidence="2" key="1">
    <citation type="journal article" date="2015" name="Proc. Natl. Acad. Sci. U.S.A.">
        <title>Networks of energetic and metabolic interactions define dynamics in microbial communities.</title>
        <authorList>
            <person name="Embree M."/>
            <person name="Liu J.K."/>
            <person name="Al-Bassam M.M."/>
            <person name="Zengler K."/>
        </authorList>
    </citation>
    <scope>NUCLEOTIDE SEQUENCE</scope>
</reference>
<protein>
    <submittedName>
        <fullName evidence="2">Rele/stbe replicon stabilization toxin</fullName>
    </submittedName>
</protein>
<dbReference type="InterPro" id="IPR035093">
    <property type="entry name" value="RelE/ParE_toxin_dom_sf"/>
</dbReference>
<dbReference type="PANTHER" id="PTHR38813:SF1">
    <property type="entry name" value="TOXIN RELE1-RELATED"/>
    <property type="match status" value="1"/>
</dbReference>
<dbReference type="Gene3D" id="3.30.2310.20">
    <property type="entry name" value="RelE-like"/>
    <property type="match status" value="1"/>
</dbReference>
<dbReference type="InterPro" id="IPR052747">
    <property type="entry name" value="TA_system_RelE_toxin"/>
</dbReference>
<dbReference type="Pfam" id="PF05016">
    <property type="entry name" value="ParE_toxin"/>
    <property type="match status" value="1"/>
</dbReference>
<dbReference type="InterPro" id="IPR007712">
    <property type="entry name" value="RelE/ParE_toxin"/>
</dbReference>
<keyword evidence="1" id="KW-1277">Toxin-antitoxin system</keyword>
<evidence type="ECO:0000256" key="1">
    <source>
        <dbReference type="ARBA" id="ARBA00022649"/>
    </source>
</evidence>